<evidence type="ECO:0000256" key="17">
    <source>
        <dbReference type="ARBA" id="ARBA00023264"/>
    </source>
</evidence>
<dbReference type="STRING" id="679936.Sulac_1913"/>
<feature type="transmembrane region" description="Helical" evidence="19">
    <location>
        <begin position="132"/>
        <end position="149"/>
    </location>
</feature>
<evidence type="ECO:0000256" key="5">
    <source>
        <dbReference type="ARBA" id="ARBA00010185"/>
    </source>
</evidence>
<comment type="catalytic activity">
    <reaction evidence="1 18">
        <text>a 1,2-diacyl-sn-glycero-3-phosphate + CTP + H(+) = a CDP-1,2-diacyl-sn-glycerol + diphosphate</text>
        <dbReference type="Rhea" id="RHEA:16229"/>
        <dbReference type="ChEBI" id="CHEBI:15378"/>
        <dbReference type="ChEBI" id="CHEBI:33019"/>
        <dbReference type="ChEBI" id="CHEBI:37563"/>
        <dbReference type="ChEBI" id="CHEBI:58332"/>
        <dbReference type="ChEBI" id="CHEBI:58608"/>
        <dbReference type="EC" id="2.7.7.41"/>
    </reaction>
</comment>
<accession>G8U0V2</accession>
<evidence type="ECO:0000256" key="4">
    <source>
        <dbReference type="ARBA" id="ARBA00005189"/>
    </source>
</evidence>
<keyword evidence="12 18" id="KW-0548">Nucleotidyltransferase</keyword>
<keyword evidence="15 19" id="KW-0472">Membrane</keyword>
<evidence type="ECO:0000256" key="8">
    <source>
        <dbReference type="ARBA" id="ARBA00022475"/>
    </source>
</evidence>
<dbReference type="GO" id="GO:0016024">
    <property type="term" value="P:CDP-diacylglycerol biosynthetic process"/>
    <property type="evidence" value="ECO:0007669"/>
    <property type="project" value="UniProtKB-UniPathway"/>
</dbReference>
<comment type="similarity">
    <text evidence="5 18">Belongs to the CDS family.</text>
</comment>
<organism evidence="20 21">
    <name type="scientific">Sulfobacillus acidophilus (strain ATCC 700253 / DSM 10332 / NAL)</name>
    <dbReference type="NCBI Taxonomy" id="679936"/>
    <lineage>
        <taxon>Bacteria</taxon>
        <taxon>Bacillati</taxon>
        <taxon>Bacillota</taxon>
        <taxon>Clostridia</taxon>
        <taxon>Eubacteriales</taxon>
        <taxon>Clostridiales Family XVII. Incertae Sedis</taxon>
        <taxon>Sulfobacillus</taxon>
    </lineage>
</organism>
<evidence type="ECO:0000256" key="14">
    <source>
        <dbReference type="ARBA" id="ARBA00023098"/>
    </source>
</evidence>
<evidence type="ECO:0000313" key="21">
    <source>
        <dbReference type="Proteomes" id="UP000005439"/>
    </source>
</evidence>
<evidence type="ECO:0000256" key="15">
    <source>
        <dbReference type="ARBA" id="ARBA00023136"/>
    </source>
</evidence>
<dbReference type="HOGENOM" id="CLU_037294_2_2_9"/>
<dbReference type="GO" id="GO:0004605">
    <property type="term" value="F:phosphatidate cytidylyltransferase activity"/>
    <property type="evidence" value="ECO:0007669"/>
    <property type="project" value="UniProtKB-EC"/>
</dbReference>
<gene>
    <name evidence="20" type="ordered locus">Sulac_1913</name>
</gene>
<keyword evidence="8" id="KW-1003">Cell membrane</keyword>
<dbReference type="Proteomes" id="UP000005439">
    <property type="component" value="Chromosome"/>
</dbReference>
<dbReference type="InterPro" id="IPR000374">
    <property type="entry name" value="PC_trans"/>
</dbReference>
<dbReference type="PANTHER" id="PTHR46382:SF1">
    <property type="entry name" value="PHOSPHATIDATE CYTIDYLYLTRANSFERASE"/>
    <property type="match status" value="1"/>
</dbReference>
<reference evidence="20 21" key="2">
    <citation type="journal article" date="2012" name="Stand. Genomic Sci.">
        <title>Complete genome sequence of the moderately thermophilic mineral-sulfide-oxidizing firmicute Sulfobacillus acidophilus type strain (NAL(T)).</title>
        <authorList>
            <person name="Anderson I."/>
            <person name="Chertkov O."/>
            <person name="Chen A."/>
            <person name="Saunders E."/>
            <person name="Lapidus A."/>
            <person name="Nolan M."/>
            <person name="Lucas S."/>
            <person name="Hammon N."/>
            <person name="Deshpande S."/>
            <person name="Cheng J.F."/>
            <person name="Han C."/>
            <person name="Tapia R."/>
            <person name="Goodwin L.A."/>
            <person name="Pitluck S."/>
            <person name="Liolios K."/>
            <person name="Pagani I."/>
            <person name="Ivanova N."/>
            <person name="Mikhailova N."/>
            <person name="Pati A."/>
            <person name="Palaniappan K."/>
            <person name="Land M."/>
            <person name="Pan C."/>
            <person name="Rohde M."/>
            <person name="Pukall R."/>
            <person name="Goker M."/>
            <person name="Detter J.C."/>
            <person name="Woyke T."/>
            <person name="Bristow J."/>
            <person name="Eisen J.A."/>
            <person name="Markowitz V."/>
            <person name="Hugenholtz P."/>
            <person name="Kyrpides N.C."/>
            <person name="Klenk H.P."/>
            <person name="Mavromatis K."/>
        </authorList>
    </citation>
    <scope>NUCLEOTIDE SEQUENCE [LARGE SCALE GENOMIC DNA]</scope>
    <source>
        <strain evidence="21">ATCC 700253 / DSM 10332 / NAL</strain>
    </source>
</reference>
<protein>
    <recommendedName>
        <fullName evidence="7 18">Phosphatidate cytidylyltransferase</fullName>
        <ecNumber evidence="6 18">2.7.7.41</ecNumber>
    </recommendedName>
</protein>
<evidence type="ECO:0000256" key="13">
    <source>
        <dbReference type="ARBA" id="ARBA00022989"/>
    </source>
</evidence>
<evidence type="ECO:0000256" key="12">
    <source>
        <dbReference type="ARBA" id="ARBA00022695"/>
    </source>
</evidence>
<evidence type="ECO:0000256" key="9">
    <source>
        <dbReference type="ARBA" id="ARBA00022516"/>
    </source>
</evidence>
<evidence type="ECO:0000256" key="3">
    <source>
        <dbReference type="ARBA" id="ARBA00005119"/>
    </source>
</evidence>
<keyword evidence="17" id="KW-1208">Phospholipid metabolism</keyword>
<evidence type="ECO:0000256" key="1">
    <source>
        <dbReference type="ARBA" id="ARBA00001698"/>
    </source>
</evidence>
<dbReference type="EMBL" id="CP003179">
    <property type="protein sequence ID" value="AEW05405.1"/>
    <property type="molecule type" value="Genomic_DNA"/>
</dbReference>
<reference evidence="21" key="1">
    <citation type="submission" date="2011-12" db="EMBL/GenBank/DDBJ databases">
        <title>The complete genome of chromosome of Sulfobacillus acidophilus DSM 10332.</title>
        <authorList>
            <person name="Lucas S."/>
            <person name="Han J."/>
            <person name="Lapidus A."/>
            <person name="Bruce D."/>
            <person name="Goodwin L."/>
            <person name="Pitluck S."/>
            <person name="Peters L."/>
            <person name="Kyrpides N."/>
            <person name="Mavromatis K."/>
            <person name="Ivanova N."/>
            <person name="Mikhailova N."/>
            <person name="Chertkov O."/>
            <person name="Saunders E."/>
            <person name="Detter J.C."/>
            <person name="Tapia R."/>
            <person name="Han C."/>
            <person name="Land M."/>
            <person name="Hauser L."/>
            <person name="Markowitz V."/>
            <person name="Cheng J.-F."/>
            <person name="Hugenholtz P."/>
            <person name="Woyke T."/>
            <person name="Wu D."/>
            <person name="Pukall R."/>
            <person name="Gehrich-Schroeter G."/>
            <person name="Schneider S."/>
            <person name="Klenk H.-P."/>
            <person name="Eisen J.A."/>
        </authorList>
    </citation>
    <scope>NUCLEOTIDE SEQUENCE [LARGE SCALE GENOMIC DNA]</scope>
    <source>
        <strain evidence="21">ATCC 700253 / DSM 10332 / NAL</strain>
    </source>
</reference>
<keyword evidence="11 18" id="KW-0812">Transmembrane</keyword>
<evidence type="ECO:0000256" key="16">
    <source>
        <dbReference type="ARBA" id="ARBA00023209"/>
    </source>
</evidence>
<comment type="pathway">
    <text evidence="4">Lipid metabolism.</text>
</comment>
<evidence type="ECO:0000256" key="18">
    <source>
        <dbReference type="RuleBase" id="RU003938"/>
    </source>
</evidence>
<comment type="pathway">
    <text evidence="3 18">Phospholipid metabolism; CDP-diacylglycerol biosynthesis; CDP-diacylglycerol from sn-glycerol 3-phosphate: step 3/3.</text>
</comment>
<evidence type="ECO:0000256" key="19">
    <source>
        <dbReference type="SAM" id="Phobius"/>
    </source>
</evidence>
<dbReference type="PANTHER" id="PTHR46382">
    <property type="entry name" value="PHOSPHATIDATE CYTIDYLYLTRANSFERASE"/>
    <property type="match status" value="1"/>
</dbReference>
<keyword evidence="10 18" id="KW-0808">Transferase</keyword>
<keyword evidence="9" id="KW-0444">Lipid biosynthesis</keyword>
<evidence type="ECO:0000256" key="7">
    <source>
        <dbReference type="ARBA" id="ARBA00019373"/>
    </source>
</evidence>
<dbReference type="Pfam" id="PF01148">
    <property type="entry name" value="CTP_transf_1"/>
    <property type="match status" value="1"/>
</dbReference>
<feature type="transmembrane region" description="Helical" evidence="19">
    <location>
        <begin position="6"/>
        <end position="39"/>
    </location>
</feature>
<name>G8U0V2_SULAD</name>
<feature type="transmembrane region" description="Helical" evidence="19">
    <location>
        <begin position="106"/>
        <end position="126"/>
    </location>
</feature>
<dbReference type="PATRIC" id="fig|679936.5.peg.1978"/>
<keyword evidence="16" id="KW-0594">Phospholipid biosynthesis</keyword>
<sequence length="261" mass="28445">MLKRRVITAAIGIPIMLALIYWGGWVLAIATAILSTVGIYEMDHMFRSRTLVFFPRIGALWAWAAIFAQAAHWPLLPVLVAGLTATVLAAVVLGREANSFEGAMTTTWASLYVGVLLSFLLLLRTLDHGRRLTFGFFVVIWITDAMAFFMGRKFGRRKLLPHVSPGKTWVGTLSGFFSAMVAGVLLSGWLGLGEWQGALFGAVISVSGQIGDLLESQFKRYTGVKDSGGLLPGHGGFLDRFDSVLLALPLAYYFLRSLGIS</sequence>
<evidence type="ECO:0000313" key="20">
    <source>
        <dbReference type="EMBL" id="AEW05405.1"/>
    </source>
</evidence>
<evidence type="ECO:0000256" key="10">
    <source>
        <dbReference type="ARBA" id="ARBA00022679"/>
    </source>
</evidence>
<feature type="transmembrane region" description="Helical" evidence="19">
    <location>
        <begin position="51"/>
        <end position="69"/>
    </location>
</feature>
<keyword evidence="21" id="KW-1185">Reference proteome</keyword>
<keyword evidence="13 19" id="KW-1133">Transmembrane helix</keyword>
<proteinExistence type="inferred from homology"/>
<evidence type="ECO:0000256" key="11">
    <source>
        <dbReference type="ARBA" id="ARBA00022692"/>
    </source>
</evidence>
<keyword evidence="14" id="KW-0443">Lipid metabolism</keyword>
<dbReference type="UniPathway" id="UPA00557">
    <property type="reaction ID" value="UER00614"/>
</dbReference>
<feature type="transmembrane region" description="Helical" evidence="19">
    <location>
        <begin position="169"/>
        <end position="190"/>
    </location>
</feature>
<dbReference type="PROSITE" id="PS01315">
    <property type="entry name" value="CDS"/>
    <property type="match status" value="1"/>
</dbReference>
<dbReference type="GO" id="GO:0005886">
    <property type="term" value="C:plasma membrane"/>
    <property type="evidence" value="ECO:0007669"/>
    <property type="project" value="UniProtKB-SubCell"/>
</dbReference>
<evidence type="ECO:0000256" key="2">
    <source>
        <dbReference type="ARBA" id="ARBA00004651"/>
    </source>
</evidence>
<dbReference type="KEGG" id="sap:Sulac_1913"/>
<comment type="subcellular location">
    <subcellularLocation>
        <location evidence="2">Cell membrane</location>
        <topology evidence="2">Multi-pass membrane protein</topology>
    </subcellularLocation>
</comment>
<evidence type="ECO:0000256" key="6">
    <source>
        <dbReference type="ARBA" id="ARBA00012487"/>
    </source>
</evidence>
<dbReference type="AlphaFoldDB" id="G8U0V2"/>
<feature type="transmembrane region" description="Helical" evidence="19">
    <location>
        <begin position="75"/>
        <end position="94"/>
    </location>
</feature>
<dbReference type="EC" id="2.7.7.41" evidence="6 18"/>